<evidence type="ECO:0000259" key="1">
    <source>
        <dbReference type="Pfam" id="PF10026"/>
    </source>
</evidence>
<protein>
    <recommendedName>
        <fullName evidence="1">DUF2268 domain-containing protein</fullName>
    </recommendedName>
</protein>
<keyword evidence="3" id="KW-1185">Reference proteome</keyword>
<feature type="domain" description="DUF2268" evidence="1">
    <location>
        <begin position="88"/>
        <end position="272"/>
    </location>
</feature>
<proteinExistence type="predicted"/>
<sequence length="279" mass="32622">MEIEIICPFKNAWKYIDEMKKGNKKDSQLLWDAHLIQPYWDRISQWAPFDQSFMKPAGIEDLDTLEQQLKLLAEIDVDNLKSEFIRISRELPKHDEDPIIAAIYPNNNELVKARQNGVAGACVFGNIMINVNPLADNWEEWIPYVFGHEYHHSVWGHHWYVLNGGLEGNFLEYMINEGQADAFAKSLFPDLQPQWLRTLTESEEIEFWDKIKPILFSTDRHDFDKYMFGDEKSGLPWCVGYIFGNLVVNSYLRSHPQVSFTELIAVHPKEILNESIYKL</sequence>
<dbReference type="EMBL" id="CP070969">
    <property type="protein sequence ID" value="QSF45048.1"/>
    <property type="molecule type" value="Genomic_DNA"/>
</dbReference>
<organism evidence="2 3">
    <name type="scientific">Paenibacillus tianjinensis</name>
    <dbReference type="NCBI Taxonomy" id="2810347"/>
    <lineage>
        <taxon>Bacteria</taxon>
        <taxon>Bacillati</taxon>
        <taxon>Bacillota</taxon>
        <taxon>Bacilli</taxon>
        <taxon>Bacillales</taxon>
        <taxon>Paenibacillaceae</taxon>
        <taxon>Paenibacillus</taxon>
    </lineage>
</organism>
<name>A0ABX7LCE1_9BACL</name>
<dbReference type="Proteomes" id="UP000663452">
    <property type="component" value="Chromosome"/>
</dbReference>
<accession>A0ABX7LCE1</accession>
<evidence type="ECO:0000313" key="2">
    <source>
        <dbReference type="EMBL" id="QSF45048.1"/>
    </source>
</evidence>
<dbReference type="Pfam" id="PF10026">
    <property type="entry name" value="DUF2268"/>
    <property type="match status" value="1"/>
</dbReference>
<reference evidence="2 3" key="1">
    <citation type="submission" date="2021-02" db="EMBL/GenBank/DDBJ databases">
        <title>Paenibacillus tianjinensis sp. nov.</title>
        <authorList>
            <person name="Liu H."/>
        </authorList>
    </citation>
    <scope>NUCLEOTIDE SEQUENCE [LARGE SCALE GENOMIC DNA]</scope>
    <source>
        <strain evidence="2 3">TB2019</strain>
    </source>
</reference>
<dbReference type="RefSeq" id="WP_206102556.1">
    <property type="nucleotide sequence ID" value="NZ_CP070969.1"/>
</dbReference>
<evidence type="ECO:0000313" key="3">
    <source>
        <dbReference type="Proteomes" id="UP000663452"/>
    </source>
</evidence>
<dbReference type="InterPro" id="IPR018728">
    <property type="entry name" value="DUF2268"/>
</dbReference>
<gene>
    <name evidence="2" type="ORF">JRJ22_28615</name>
</gene>